<proteinExistence type="predicted"/>
<reference evidence="1 2" key="1">
    <citation type="submission" date="2018-02" db="EMBL/GenBank/DDBJ databases">
        <authorList>
            <person name="Machado R.A."/>
        </authorList>
    </citation>
    <scope>NUCLEOTIDE SEQUENCE [LARGE SCALE GENOMIC DNA]</scope>
    <source>
        <strain evidence="1 2">T327</strain>
    </source>
</reference>
<evidence type="ECO:0000313" key="1">
    <source>
        <dbReference type="EMBL" id="NHB87180.1"/>
    </source>
</evidence>
<protein>
    <submittedName>
        <fullName evidence="1">Phage major capsid protein, P2 family</fullName>
    </submittedName>
</protein>
<dbReference type="NCBIfam" id="TIGR01551">
    <property type="entry name" value="major_capsid_P2"/>
    <property type="match status" value="1"/>
</dbReference>
<evidence type="ECO:0000313" key="2">
    <source>
        <dbReference type="Proteomes" id="UP000697802"/>
    </source>
</evidence>
<sequence length="359" mass="40097">MRLTPKAEALLRKYTAGLAKTSHVDSTARFFSLTEPHEIQFRDALLQESTFLGLITVMDVEQISGSVIATGNPGLFTGRKKGGRFMREMGPTGNDYKLVETDSGSFLPYDTLVTWANAGSENEFFERIQSFSTESFALDMLRVGFNGTLIAEDTDPEKYPSGEDVNIGWHQIVKVRSPGQIVTDKVVLDRVGTGADFVSIDAVATDLIHTLIPEQFRQDPRLVVLVSADLIGADTTSMMNRIDRPTEKVAAQLINREIAGRKAYSPPFMPEGRIIVTTLKNLHLYTQARTRQRRSDWIDDRKQFENNYLRMEGYAVEYDELYASIDKVTIGDGLIKEPEKSLTENELAAIESQANTDLG</sequence>
<gene>
    <name evidence="1" type="ORF">C5471_05420</name>
</gene>
<dbReference type="InterPro" id="IPR006441">
    <property type="entry name" value="Phage_P2_GpN"/>
</dbReference>
<dbReference type="Proteomes" id="UP000697802">
    <property type="component" value="Unassembled WGS sequence"/>
</dbReference>
<keyword evidence="2" id="KW-1185">Reference proteome</keyword>
<accession>A0ABX0GFB9</accession>
<dbReference type="RefSeq" id="WP_133815739.1">
    <property type="nucleotide sequence ID" value="NZ_CAWPIF010000008.1"/>
</dbReference>
<organism evidence="1 2">
    <name type="scientific">Photorhabdus tasmaniensis</name>
    <dbReference type="NCBI Taxonomy" id="1004159"/>
    <lineage>
        <taxon>Bacteria</taxon>
        <taxon>Pseudomonadati</taxon>
        <taxon>Pseudomonadota</taxon>
        <taxon>Gammaproteobacteria</taxon>
        <taxon>Enterobacterales</taxon>
        <taxon>Morganellaceae</taxon>
        <taxon>Photorhabdus</taxon>
    </lineage>
</organism>
<dbReference type="EMBL" id="PUJU01000008">
    <property type="protein sequence ID" value="NHB87180.1"/>
    <property type="molecule type" value="Genomic_DNA"/>
</dbReference>
<name>A0ABX0GFB9_9GAMM</name>
<dbReference type="Pfam" id="PF05125">
    <property type="entry name" value="Phage_cap_P2"/>
    <property type="match status" value="1"/>
</dbReference>
<comment type="caution">
    <text evidence="1">The sequence shown here is derived from an EMBL/GenBank/DDBJ whole genome shotgun (WGS) entry which is preliminary data.</text>
</comment>